<name>A0AAV4EEB0_9GAST</name>
<accession>A0AAV4EEB0</accession>
<proteinExistence type="predicted"/>
<dbReference type="AlphaFoldDB" id="A0AAV4EEB0"/>
<evidence type="ECO:0000313" key="2">
    <source>
        <dbReference type="Proteomes" id="UP000762676"/>
    </source>
</evidence>
<gene>
    <name evidence="1" type="ORF">ElyMa_001785600</name>
</gene>
<organism evidence="1 2">
    <name type="scientific">Elysia marginata</name>
    <dbReference type="NCBI Taxonomy" id="1093978"/>
    <lineage>
        <taxon>Eukaryota</taxon>
        <taxon>Metazoa</taxon>
        <taxon>Spiralia</taxon>
        <taxon>Lophotrochozoa</taxon>
        <taxon>Mollusca</taxon>
        <taxon>Gastropoda</taxon>
        <taxon>Heterobranchia</taxon>
        <taxon>Euthyneura</taxon>
        <taxon>Panpulmonata</taxon>
        <taxon>Sacoglossa</taxon>
        <taxon>Placobranchoidea</taxon>
        <taxon>Plakobranchidae</taxon>
        <taxon>Elysia</taxon>
    </lineage>
</organism>
<comment type="caution">
    <text evidence="1">The sequence shown here is derived from an EMBL/GenBank/DDBJ whole genome shotgun (WGS) entry which is preliminary data.</text>
</comment>
<dbReference type="EMBL" id="BMAT01003628">
    <property type="protein sequence ID" value="GFR59099.1"/>
    <property type="molecule type" value="Genomic_DNA"/>
</dbReference>
<protein>
    <submittedName>
        <fullName evidence="1">Uncharacterized protein</fullName>
    </submittedName>
</protein>
<evidence type="ECO:0000313" key="1">
    <source>
        <dbReference type="EMBL" id="GFR59099.1"/>
    </source>
</evidence>
<reference evidence="1 2" key="1">
    <citation type="journal article" date="2021" name="Elife">
        <title>Chloroplast acquisition without the gene transfer in kleptoplastic sea slugs, Plakobranchus ocellatus.</title>
        <authorList>
            <person name="Maeda T."/>
            <person name="Takahashi S."/>
            <person name="Yoshida T."/>
            <person name="Shimamura S."/>
            <person name="Takaki Y."/>
            <person name="Nagai Y."/>
            <person name="Toyoda A."/>
            <person name="Suzuki Y."/>
            <person name="Arimoto A."/>
            <person name="Ishii H."/>
            <person name="Satoh N."/>
            <person name="Nishiyama T."/>
            <person name="Hasebe M."/>
            <person name="Maruyama T."/>
            <person name="Minagawa J."/>
            <person name="Obokata J."/>
            <person name="Shigenobu S."/>
        </authorList>
    </citation>
    <scope>NUCLEOTIDE SEQUENCE [LARGE SCALE GENOMIC DNA]</scope>
</reference>
<dbReference type="Proteomes" id="UP000762676">
    <property type="component" value="Unassembled WGS sequence"/>
</dbReference>
<sequence>MTDGTGVSFKPLSETSAIAPCNHKEANTSMMVHVTNAVHRGYKKIQIKSADTDLAVLIVSTVSELGGGLELWVAFGTGKDFRLIAVHEIAESLGPMRCYALSKFHSLMGCDTTSYFQHTGKRIVWKIWKLSDMLTTSLCSLRTDPKNLQDNILHTVKRFVILLYDMTSSVECIDAARRDLFLRNGRKLSLLPPKKGSSISAHSPPRCSKFL</sequence>
<keyword evidence="2" id="KW-1185">Reference proteome</keyword>